<feature type="compositionally biased region" description="Polar residues" evidence="1">
    <location>
        <begin position="935"/>
        <end position="951"/>
    </location>
</feature>
<feature type="region of interest" description="Disordered" evidence="1">
    <location>
        <begin position="1384"/>
        <end position="1410"/>
    </location>
</feature>
<organism evidence="3 4">
    <name type="scientific">Penicillium chermesinum</name>
    <dbReference type="NCBI Taxonomy" id="63820"/>
    <lineage>
        <taxon>Eukaryota</taxon>
        <taxon>Fungi</taxon>
        <taxon>Dikarya</taxon>
        <taxon>Ascomycota</taxon>
        <taxon>Pezizomycotina</taxon>
        <taxon>Eurotiomycetes</taxon>
        <taxon>Eurotiomycetidae</taxon>
        <taxon>Eurotiales</taxon>
        <taxon>Aspergillaceae</taxon>
        <taxon>Penicillium</taxon>
    </lineage>
</organism>
<name>A0A9W9NH62_9EURO</name>
<dbReference type="GeneID" id="83205620"/>
<evidence type="ECO:0000313" key="3">
    <source>
        <dbReference type="EMBL" id="KAJ5219817.1"/>
    </source>
</evidence>
<accession>A0A9W9NH62</accession>
<feature type="compositionally biased region" description="Polar residues" evidence="1">
    <location>
        <begin position="987"/>
        <end position="997"/>
    </location>
</feature>
<dbReference type="SUPFAM" id="SSF50729">
    <property type="entry name" value="PH domain-like"/>
    <property type="match status" value="1"/>
</dbReference>
<feature type="region of interest" description="Disordered" evidence="1">
    <location>
        <begin position="1"/>
        <end position="65"/>
    </location>
</feature>
<dbReference type="Gene3D" id="1.10.1000.11">
    <property type="entry name" value="Arf Nucleotide-binding Site Opener,domain 2"/>
    <property type="match status" value="1"/>
</dbReference>
<dbReference type="Pfam" id="PF15410">
    <property type="entry name" value="PH_9"/>
    <property type="match status" value="1"/>
</dbReference>
<dbReference type="RefSeq" id="XP_058326647.1">
    <property type="nucleotide sequence ID" value="XM_058478317.1"/>
</dbReference>
<dbReference type="SUPFAM" id="SSF48425">
    <property type="entry name" value="Sec7 domain"/>
    <property type="match status" value="1"/>
</dbReference>
<feature type="compositionally biased region" description="Low complexity" evidence="1">
    <location>
        <begin position="1389"/>
        <end position="1410"/>
    </location>
</feature>
<gene>
    <name evidence="3" type="ORF">N7468_009021</name>
</gene>
<dbReference type="OrthoDB" id="2157641at2759"/>
<feature type="region of interest" description="Disordered" evidence="1">
    <location>
        <begin position="236"/>
        <end position="346"/>
    </location>
</feature>
<feature type="region of interest" description="Disordered" evidence="1">
    <location>
        <begin position="935"/>
        <end position="1007"/>
    </location>
</feature>
<evidence type="ECO:0000313" key="4">
    <source>
        <dbReference type="Proteomes" id="UP001150941"/>
    </source>
</evidence>
<feature type="compositionally biased region" description="Polar residues" evidence="1">
    <location>
        <begin position="272"/>
        <end position="284"/>
    </location>
</feature>
<feature type="compositionally biased region" description="Low complexity" evidence="1">
    <location>
        <begin position="1253"/>
        <end position="1263"/>
    </location>
</feature>
<sequence>MSQRDPFSRSPPRTPPSQTATYRPKRGYPARPSVRDAFPDVSVDAASRPSESDDGRDPHDLNLSPKHAARTSVVDNMLLSLDQFATTPTAPVFDDYQLYKSAMDGDMAGRFRGHTFSSSFSSEADYHYDDAAHHATATVTKGRRSNSSSNYQSLPRRMDSTQSREAIASRSGTMPRANDSRDNSKGSTSTLDYTFPIPRMRADSDGLDRHSASFDCGPNKYNPYSEASFARDSLLYDDDDAAPTPSIPAGPRRFPEYRTPTGPGARTPVVSRRNSVKSSQPSQSRKNRPENLGTGVVKSRDGDFESFNDAALDLPPTMGTLNHPAPSPTISYNKPAFPQPEPTAVSTTTTISTANNIAPNKERPGFFRRVFGGASKASSPGPAPALTDSPTSNVSDLSYLQENEVKDSTGAAANLKGAKLQPPKSSTGPKTAPVPPPTPTRQGPPQQVVNKKSSFFRRRKKSVAEHAPPPIVLPQHLAGPLTLDSMKPEPSPVGSLQKVMTPYLADGPSKPDGKDNQGELPSVQRPREGSSATESGPRLKEVSQPPSSARHEDTARPVDSRGTEETHSGSGEIETTLPATAPLQAKVPNNGPSKSDGPDEDPRTLRVTTTTTPSTAESPQEATGPTKLVPPAERKVPESPAASEASHYHTASNTPIIESGERELDKEAGNMSDGPGEAIDDSPSSSDREQAYKLYENQGSVAGNDPAAAWLGDPDRAKVREAYMQLFNWSNFNILAALRSLCDRLVLKGETQQVDRVLDAFSNRWCDCNPSHGFKATDVVHTICYSLLLLNTDLHLADIDQKMTKAQFVRNTMPTIHRVAMDAAPDGFETLRPSKSAKTISVNLDSLPTPSSTRTPSFPVEPGSASDLEKTGASTADAGPLVSIPFTGTVRAWEQQVELVLKDFYTSIQKERLPLHGAQQEKEVYRTASSNFLGASTGTLRRSPSTISKSGSDIYPRGRSADSRHGLARWSSKPRSRAGRLYPPSVMGSSRTSLDDQSSAWSPTASSTWSKYSLGKFTSASVDSFGSEAPRGEYQQSIGFANALSQAIIREDSATSIYSYEDERTTPLLEDETLALAGAPWAKEGSLKHKHHLDAVDKRAKDRNWNECFAVIQQGWMRLFAFNSTKSMRQKGKQRGGVIVGGGNWTENAEELWKFMLRQTIASALPPPGYSKSRPHVWALSLPTGAVHLFQAGTPEIVREFVSTANYWSARLSKQPLVGGVSNIEYGWSDAVINCALVNGGEDRSPSQNSGGPRPSIQSSIRSSIDHQSVRPRLPADRINISDWSPPQQSMAASNQNEEDQLKSLQNYVKNVEDDLQRHNELRSAMNLAFSPRHPNAIKAMSNWERKSSYLLREIVKFRTYIDSLRNAINQKHKIYAESNNYYHDENAGADSAGADTATPTEPEQATAST</sequence>
<dbReference type="SMART" id="SM00222">
    <property type="entry name" value="Sec7"/>
    <property type="match status" value="1"/>
</dbReference>
<dbReference type="InterPro" id="IPR041681">
    <property type="entry name" value="PH_9"/>
</dbReference>
<feature type="compositionally biased region" description="Basic and acidic residues" evidence="1">
    <location>
        <begin position="50"/>
        <end position="60"/>
    </location>
</feature>
<dbReference type="EMBL" id="JAPQKS010000007">
    <property type="protein sequence ID" value="KAJ5219817.1"/>
    <property type="molecule type" value="Genomic_DNA"/>
</dbReference>
<dbReference type="GO" id="GO:0005085">
    <property type="term" value="F:guanyl-nucleotide exchange factor activity"/>
    <property type="evidence" value="ECO:0007669"/>
    <property type="project" value="InterPro"/>
</dbReference>
<feature type="compositionally biased region" description="Low complexity" evidence="1">
    <location>
        <begin position="998"/>
        <end position="1007"/>
    </location>
</feature>
<dbReference type="PROSITE" id="PS50190">
    <property type="entry name" value="SEC7"/>
    <property type="match status" value="1"/>
</dbReference>
<feature type="compositionally biased region" description="Polar residues" evidence="1">
    <location>
        <begin position="1282"/>
        <end position="1296"/>
    </location>
</feature>
<feature type="compositionally biased region" description="Low complexity" evidence="1">
    <location>
        <begin position="440"/>
        <end position="453"/>
    </location>
</feature>
<dbReference type="InterPro" id="IPR000904">
    <property type="entry name" value="Sec7_dom"/>
</dbReference>
<proteinExistence type="predicted"/>
<dbReference type="Proteomes" id="UP001150941">
    <property type="component" value="Unassembled WGS sequence"/>
</dbReference>
<dbReference type="PANTHER" id="PTHR10663">
    <property type="entry name" value="GUANYL-NUCLEOTIDE EXCHANGE FACTOR"/>
    <property type="match status" value="1"/>
</dbReference>
<feature type="compositionally biased region" description="Low complexity" evidence="1">
    <location>
        <begin position="605"/>
        <end position="615"/>
    </location>
</feature>
<feature type="compositionally biased region" description="Basic and acidic residues" evidence="1">
    <location>
        <begin position="549"/>
        <end position="567"/>
    </location>
</feature>
<comment type="caution">
    <text evidence="3">The sequence shown here is derived from an EMBL/GenBank/DDBJ whole genome shotgun (WGS) entry which is preliminary data.</text>
</comment>
<feature type="region of interest" description="Disordered" evidence="1">
    <location>
        <begin position="1242"/>
        <end position="1301"/>
    </location>
</feature>
<reference evidence="3" key="2">
    <citation type="journal article" date="2023" name="IMA Fungus">
        <title>Comparative genomic study of the Penicillium genus elucidates a diverse pangenome and 15 lateral gene transfer events.</title>
        <authorList>
            <person name="Petersen C."/>
            <person name="Sorensen T."/>
            <person name="Nielsen M.R."/>
            <person name="Sondergaard T.E."/>
            <person name="Sorensen J.L."/>
            <person name="Fitzpatrick D.A."/>
            <person name="Frisvad J.C."/>
            <person name="Nielsen K.L."/>
        </authorList>
    </citation>
    <scope>NUCLEOTIDE SEQUENCE</scope>
    <source>
        <strain evidence="3">IBT 19713</strain>
    </source>
</reference>
<evidence type="ECO:0000259" key="2">
    <source>
        <dbReference type="PROSITE" id="PS50190"/>
    </source>
</evidence>
<reference evidence="3" key="1">
    <citation type="submission" date="2022-11" db="EMBL/GenBank/DDBJ databases">
        <authorList>
            <person name="Petersen C."/>
        </authorList>
    </citation>
    <scope>NUCLEOTIDE SEQUENCE</scope>
    <source>
        <strain evidence="3">IBT 19713</strain>
    </source>
</reference>
<dbReference type="InterPro" id="IPR023394">
    <property type="entry name" value="Sec7_C_sf"/>
</dbReference>
<feature type="region of interest" description="Disordered" evidence="1">
    <location>
        <begin position="136"/>
        <end position="208"/>
    </location>
</feature>
<feature type="compositionally biased region" description="Basic and acidic residues" evidence="1">
    <location>
        <begin position="659"/>
        <end position="668"/>
    </location>
</feature>
<protein>
    <recommendedName>
        <fullName evidence="2">SEC7 domain-containing protein</fullName>
    </recommendedName>
</protein>
<feature type="region of interest" description="Disordered" evidence="1">
    <location>
        <begin position="371"/>
        <end position="394"/>
    </location>
</feature>
<dbReference type="InterPro" id="IPR035999">
    <property type="entry name" value="Sec7_dom_sf"/>
</dbReference>
<feature type="compositionally biased region" description="Low complexity" evidence="1">
    <location>
        <begin position="848"/>
        <end position="857"/>
    </location>
</feature>
<feature type="region of interest" description="Disordered" evidence="1">
    <location>
        <begin position="843"/>
        <end position="874"/>
    </location>
</feature>
<feature type="region of interest" description="Disordered" evidence="1">
    <location>
        <begin position="414"/>
        <end position="688"/>
    </location>
</feature>
<dbReference type="Pfam" id="PF01369">
    <property type="entry name" value="Sec7"/>
    <property type="match status" value="1"/>
</dbReference>
<dbReference type="PANTHER" id="PTHR10663:SF373">
    <property type="entry name" value="PH AND SEC7 DOMAIN-CONTAINING PROTEIN C11E3.11C"/>
    <property type="match status" value="1"/>
</dbReference>
<dbReference type="Gene3D" id="2.30.29.30">
    <property type="entry name" value="Pleckstrin-homology domain (PH domain)/Phosphotyrosine-binding domain (PTB)"/>
    <property type="match status" value="1"/>
</dbReference>
<feature type="compositionally biased region" description="Low complexity" evidence="1">
    <location>
        <begin position="1"/>
        <end position="11"/>
    </location>
</feature>
<dbReference type="GO" id="GO:0032012">
    <property type="term" value="P:regulation of ARF protein signal transduction"/>
    <property type="evidence" value="ECO:0007669"/>
    <property type="project" value="InterPro"/>
</dbReference>
<keyword evidence="4" id="KW-1185">Reference proteome</keyword>
<dbReference type="InterPro" id="IPR011993">
    <property type="entry name" value="PH-like_dom_sf"/>
</dbReference>
<evidence type="ECO:0000256" key="1">
    <source>
        <dbReference type="SAM" id="MobiDB-lite"/>
    </source>
</evidence>
<feature type="domain" description="SEC7" evidence="2">
    <location>
        <begin position="679"/>
        <end position="838"/>
    </location>
</feature>